<feature type="signal peptide" evidence="1">
    <location>
        <begin position="1"/>
        <end position="19"/>
    </location>
</feature>
<dbReference type="GeneID" id="106171932"/>
<keyword evidence="2" id="KW-1185">Reference proteome</keyword>
<dbReference type="RefSeq" id="XP_013407917.1">
    <property type="nucleotide sequence ID" value="XM_013552463.1"/>
</dbReference>
<dbReference type="AlphaFoldDB" id="A0A1S3JBY5"/>
<dbReference type="KEGG" id="lak:106171932"/>
<name>A0A1S3JBY5_LINAN</name>
<keyword evidence="1" id="KW-0732">Signal</keyword>
<proteinExistence type="predicted"/>
<accession>A0A1S3JBY5</accession>
<gene>
    <name evidence="3" type="primary">LOC106171932</name>
</gene>
<dbReference type="Proteomes" id="UP000085678">
    <property type="component" value="Unplaced"/>
</dbReference>
<evidence type="ECO:0000256" key="1">
    <source>
        <dbReference type="SAM" id="SignalP"/>
    </source>
</evidence>
<reference evidence="3" key="1">
    <citation type="submission" date="2025-08" db="UniProtKB">
        <authorList>
            <consortium name="RefSeq"/>
        </authorList>
    </citation>
    <scope>IDENTIFICATION</scope>
    <source>
        <tissue evidence="3">Gonads</tissue>
    </source>
</reference>
<dbReference type="STRING" id="7574.A0A1S3JBY5"/>
<dbReference type="OrthoDB" id="6078430at2759"/>
<evidence type="ECO:0000313" key="2">
    <source>
        <dbReference type="Proteomes" id="UP000085678"/>
    </source>
</evidence>
<feature type="chain" id="PRO_5010164543" evidence="1">
    <location>
        <begin position="20"/>
        <end position="532"/>
    </location>
</feature>
<protein>
    <submittedName>
        <fullName evidence="3">Uncharacterized protein LOC106171932</fullName>
    </submittedName>
</protein>
<evidence type="ECO:0000313" key="3">
    <source>
        <dbReference type="RefSeq" id="XP_013407917.1"/>
    </source>
</evidence>
<dbReference type="InParanoid" id="A0A1S3JBY5"/>
<sequence>MKILITICMLTVTVSVAEQRINYGVEFKPITRMITGVGYWKHTFKLDLPRLHEVENIKSPCPNQEYMYCYYYIHKGLETLMSMKSQTVHDLNITLNAIYDMLPDIEMKDQSRSQRSLLPLGNFFKNLFGVSSESDVDELRKYVKLFIKTNEKRFEVQGHELSSFMHNVDHRMENMKKAVVRNYNLSKQLRSQLQQSDTARSIVFHLSRIFMHENMANSQLMFAFNNVLLGCLQLTKGQLSPLLVSQEHLKQIINQIEKEAQKTINPLHVIYSNPKYYFKEGQFTYGKHKNSLFINLQIPISAYPHTLDVYEVKTFPVPLNQSTNHASQILDLPKYLAISHDKQHYFPMNNPTWKKCHGDHVKLCPFVYPFRTATHFSCVTALFFDLSDVITETCNFRFLHNVVQPNVRELSIGKLLLYNITDITVECPTSTTSQPGCQYCVIHYSCFCGLTLDSFYLPPRVYDCKNDTSITKLHPVNLGLLQYFYSNKEISQIGSNDFFSQPLDTNSSRLHMYQQDFSKFEFKKTSSSSKTQ</sequence>
<organism evidence="2 3">
    <name type="scientific">Lingula anatina</name>
    <name type="common">Brachiopod</name>
    <name type="synonym">Lingula unguis</name>
    <dbReference type="NCBI Taxonomy" id="7574"/>
    <lineage>
        <taxon>Eukaryota</taxon>
        <taxon>Metazoa</taxon>
        <taxon>Spiralia</taxon>
        <taxon>Lophotrochozoa</taxon>
        <taxon>Brachiopoda</taxon>
        <taxon>Linguliformea</taxon>
        <taxon>Lingulata</taxon>
        <taxon>Lingulida</taxon>
        <taxon>Linguloidea</taxon>
        <taxon>Lingulidae</taxon>
        <taxon>Lingula</taxon>
    </lineage>
</organism>